<comment type="similarity">
    <text evidence="2">Belongs to the TAF9 family.</text>
</comment>
<proteinExistence type="inferred from homology"/>
<keyword evidence="4" id="KW-0804">Transcription</keyword>
<protein>
    <submittedName>
        <fullName evidence="7">Transcription initiation factor TFIID subunit 9B</fullName>
    </submittedName>
</protein>
<accession>A0ABR4QNS0</accession>
<feature type="compositionally biased region" description="Low complexity" evidence="6">
    <location>
        <begin position="195"/>
        <end position="205"/>
    </location>
</feature>
<name>A0ABR4QNS0_9CEST</name>
<organism evidence="7 8">
    <name type="scientific">Taenia crassiceps</name>
    <dbReference type="NCBI Taxonomy" id="6207"/>
    <lineage>
        <taxon>Eukaryota</taxon>
        <taxon>Metazoa</taxon>
        <taxon>Spiralia</taxon>
        <taxon>Lophotrochozoa</taxon>
        <taxon>Platyhelminthes</taxon>
        <taxon>Cestoda</taxon>
        <taxon>Eucestoda</taxon>
        <taxon>Cyclophyllidea</taxon>
        <taxon>Taeniidae</taxon>
        <taxon>Taenia</taxon>
    </lineage>
</organism>
<dbReference type="PANTHER" id="PTHR48068">
    <property type="entry name" value="TAF9 RNA POLYMERASE II, TATA BOX-BINDING PROTEIN (TBP)-ASSOCIATED FACTOR"/>
    <property type="match status" value="1"/>
</dbReference>
<dbReference type="InterPro" id="IPR051431">
    <property type="entry name" value="TFIID_subunit_9"/>
</dbReference>
<dbReference type="Gene3D" id="1.10.20.10">
    <property type="entry name" value="Histone, subunit A"/>
    <property type="match status" value="1"/>
</dbReference>
<evidence type="ECO:0000256" key="2">
    <source>
        <dbReference type="ARBA" id="ARBA00007646"/>
    </source>
</evidence>
<evidence type="ECO:0000256" key="4">
    <source>
        <dbReference type="ARBA" id="ARBA00023163"/>
    </source>
</evidence>
<keyword evidence="8" id="KW-1185">Reference proteome</keyword>
<dbReference type="PANTHER" id="PTHR48068:SF4">
    <property type="entry name" value="TATA-BOX BINDING PROTEIN ASSOCIATED FACTOR 9"/>
    <property type="match status" value="1"/>
</dbReference>
<comment type="subcellular location">
    <subcellularLocation>
        <location evidence="1">Nucleus</location>
    </subcellularLocation>
</comment>
<feature type="region of interest" description="Disordered" evidence="6">
    <location>
        <begin position="239"/>
        <end position="264"/>
    </location>
</feature>
<sequence>MRARFDVVCDIMDGSEQHSGDHLSVLSVIKSIFEDFNLFDLSEDVYNHVLDIISKYTGEILVDAKYNALYAGRSYIAERDLDLAVENKLESVILAPLHRGQLLEYAGKINSQALPSIKSGPGLKLAPEKYTITAPNYCIASNTGASATFANVSGSMNVPPRIVLPTSNASASSGGLAVYRVSNTPGGNPQGQRGTVVSASSTNSSTLSDLPGSAIHVITPGNASASLIRVQSSTFAQSGHPLVCSTTPNSTNNTSNLRRQFSEE</sequence>
<evidence type="ECO:0000256" key="5">
    <source>
        <dbReference type="ARBA" id="ARBA00023242"/>
    </source>
</evidence>
<dbReference type="EMBL" id="JAKROA010000001">
    <property type="protein sequence ID" value="KAL5111376.1"/>
    <property type="molecule type" value="Genomic_DNA"/>
</dbReference>
<dbReference type="SUPFAM" id="SSF47113">
    <property type="entry name" value="Histone-fold"/>
    <property type="match status" value="1"/>
</dbReference>
<gene>
    <name evidence="7" type="ORF">TcWFU_001425</name>
</gene>
<dbReference type="Proteomes" id="UP001651158">
    <property type="component" value="Unassembled WGS sequence"/>
</dbReference>
<evidence type="ECO:0000256" key="1">
    <source>
        <dbReference type="ARBA" id="ARBA00004123"/>
    </source>
</evidence>
<feature type="compositionally biased region" description="Low complexity" evidence="6">
    <location>
        <begin position="245"/>
        <end position="256"/>
    </location>
</feature>
<comment type="caution">
    <text evidence="7">The sequence shown here is derived from an EMBL/GenBank/DDBJ whole genome shotgun (WGS) entry which is preliminary data.</text>
</comment>
<evidence type="ECO:0000256" key="3">
    <source>
        <dbReference type="ARBA" id="ARBA00023015"/>
    </source>
</evidence>
<feature type="region of interest" description="Disordered" evidence="6">
    <location>
        <begin position="185"/>
        <end position="205"/>
    </location>
</feature>
<evidence type="ECO:0000313" key="8">
    <source>
        <dbReference type="Proteomes" id="UP001651158"/>
    </source>
</evidence>
<dbReference type="InterPro" id="IPR009072">
    <property type="entry name" value="Histone-fold"/>
</dbReference>
<dbReference type="InterPro" id="IPR003162">
    <property type="entry name" value="TFIID-31"/>
</dbReference>
<keyword evidence="5" id="KW-0539">Nucleus</keyword>
<dbReference type="Pfam" id="PF02291">
    <property type="entry name" value="TFIID-31kDa"/>
    <property type="match status" value="1"/>
</dbReference>
<evidence type="ECO:0000256" key="6">
    <source>
        <dbReference type="SAM" id="MobiDB-lite"/>
    </source>
</evidence>
<reference evidence="7 8" key="1">
    <citation type="journal article" date="2022" name="Front. Cell. Infect. Microbiol.">
        <title>The Genomes of Two Strains of Taenia crassiceps the Animal Model for the Study of Human Cysticercosis.</title>
        <authorList>
            <person name="Bobes R.J."/>
            <person name="Estrada K."/>
            <person name="Rios-Valencia D.G."/>
            <person name="Calderon-Gallegos A."/>
            <person name="de la Torre P."/>
            <person name="Carrero J.C."/>
            <person name="Sanchez-Flores A."/>
            <person name="Laclette J.P."/>
        </authorList>
    </citation>
    <scope>NUCLEOTIDE SEQUENCE [LARGE SCALE GENOMIC DNA]</scope>
    <source>
        <strain evidence="7">WFUcys</strain>
    </source>
</reference>
<evidence type="ECO:0000313" key="7">
    <source>
        <dbReference type="EMBL" id="KAL5111376.1"/>
    </source>
</evidence>
<keyword evidence="3" id="KW-0805">Transcription regulation</keyword>